<dbReference type="GO" id="GO:0022900">
    <property type="term" value="P:electron transport chain"/>
    <property type="evidence" value="ECO:0007669"/>
    <property type="project" value="InterPro"/>
</dbReference>
<dbReference type="AlphaFoldDB" id="A0A0J1BFB0"/>
<evidence type="ECO:0000313" key="1">
    <source>
        <dbReference type="EMBL" id="KLU05230.1"/>
    </source>
</evidence>
<dbReference type="STRING" id="595434.RISK_002721"/>
<protein>
    <submittedName>
        <fullName evidence="1">Transmembrane region and signal peptide protein</fullName>
    </submittedName>
</protein>
<dbReference type="GO" id="GO:0005506">
    <property type="term" value="F:iron ion binding"/>
    <property type="evidence" value="ECO:0007669"/>
    <property type="project" value="InterPro"/>
</dbReference>
<dbReference type="PATRIC" id="fig|595434.4.peg.2593"/>
<name>A0A0J1BFB0_RHOIS</name>
<reference evidence="1" key="1">
    <citation type="submission" date="2015-05" db="EMBL/GenBank/DDBJ databases">
        <title>Permanent draft genome of Rhodopirellula islandicus K833.</title>
        <authorList>
            <person name="Kizina J."/>
            <person name="Richter M."/>
            <person name="Glockner F.O."/>
            <person name="Harder J."/>
        </authorList>
    </citation>
    <scope>NUCLEOTIDE SEQUENCE [LARGE SCALE GENOMIC DNA]</scope>
    <source>
        <strain evidence="1">K833</strain>
    </source>
</reference>
<comment type="caution">
    <text evidence="1">The sequence shown here is derived from an EMBL/GenBank/DDBJ whole genome shotgun (WGS) entry which is preliminary data.</text>
</comment>
<dbReference type="InterPro" id="IPR010980">
    <property type="entry name" value="Cyt_c/b562"/>
</dbReference>
<organism evidence="1 2">
    <name type="scientific">Rhodopirellula islandica</name>
    <dbReference type="NCBI Taxonomy" id="595434"/>
    <lineage>
        <taxon>Bacteria</taxon>
        <taxon>Pseudomonadati</taxon>
        <taxon>Planctomycetota</taxon>
        <taxon>Planctomycetia</taxon>
        <taxon>Pirellulales</taxon>
        <taxon>Pirellulaceae</taxon>
        <taxon>Rhodopirellula</taxon>
    </lineage>
</organism>
<proteinExistence type="predicted"/>
<dbReference type="OrthoDB" id="287770at2"/>
<dbReference type="GO" id="GO:0009055">
    <property type="term" value="F:electron transfer activity"/>
    <property type="evidence" value="ECO:0007669"/>
    <property type="project" value="InterPro"/>
</dbReference>
<evidence type="ECO:0000313" key="2">
    <source>
        <dbReference type="Proteomes" id="UP000036367"/>
    </source>
</evidence>
<accession>A0A0J1BFB0</accession>
<keyword evidence="2" id="KW-1185">Reference proteome</keyword>
<dbReference type="SUPFAM" id="SSF47175">
    <property type="entry name" value="Cytochromes"/>
    <property type="match status" value="1"/>
</dbReference>
<sequence length="148" mass="16678">MKSTLSIMLAGFVLLLTSMVGLALQADPPSDDASSHRTTKLTPLMRLKLEKSKAILEGLTLEDFDQIASNARSLKLLSTESGWNVIQTREYAEQSRDFQRATDLIAEAAEEQDIHRATMGYVAMTVHCVECHSYMRKHRNELIELPRE</sequence>
<keyword evidence="1" id="KW-0472">Membrane</keyword>
<gene>
    <name evidence="1" type="ORF">RISK_002721</name>
</gene>
<dbReference type="EMBL" id="LECT01000021">
    <property type="protein sequence ID" value="KLU05230.1"/>
    <property type="molecule type" value="Genomic_DNA"/>
</dbReference>
<dbReference type="Proteomes" id="UP000036367">
    <property type="component" value="Unassembled WGS sequence"/>
</dbReference>
<dbReference type="GO" id="GO:0020037">
    <property type="term" value="F:heme binding"/>
    <property type="evidence" value="ECO:0007669"/>
    <property type="project" value="InterPro"/>
</dbReference>
<keyword evidence="1" id="KW-0812">Transmembrane</keyword>